<keyword evidence="1" id="KW-0812">Transmembrane</keyword>
<keyword evidence="1" id="KW-1133">Transmembrane helix</keyword>
<accession>A0A3N4NTS5</accession>
<evidence type="ECO:0008006" key="4">
    <source>
        <dbReference type="Google" id="ProtNLM"/>
    </source>
</evidence>
<organism evidence="2 3">
    <name type="scientific">Aureibaculum marinum</name>
    <dbReference type="NCBI Taxonomy" id="2487930"/>
    <lineage>
        <taxon>Bacteria</taxon>
        <taxon>Pseudomonadati</taxon>
        <taxon>Bacteroidota</taxon>
        <taxon>Flavobacteriia</taxon>
        <taxon>Flavobacteriales</taxon>
        <taxon>Flavobacteriaceae</taxon>
        <taxon>Aureibaculum</taxon>
    </lineage>
</organism>
<gene>
    <name evidence="2" type="ORF">EGM88_03960</name>
</gene>
<evidence type="ECO:0000313" key="2">
    <source>
        <dbReference type="EMBL" id="RPD99155.1"/>
    </source>
</evidence>
<dbReference type="RefSeq" id="WP_123896681.1">
    <property type="nucleotide sequence ID" value="NZ_RPFJ01000004.1"/>
</dbReference>
<keyword evidence="3" id="KW-1185">Reference proteome</keyword>
<feature type="transmembrane region" description="Helical" evidence="1">
    <location>
        <begin position="76"/>
        <end position="104"/>
    </location>
</feature>
<evidence type="ECO:0000313" key="3">
    <source>
        <dbReference type="Proteomes" id="UP000270856"/>
    </source>
</evidence>
<proteinExistence type="predicted"/>
<name>A0A3N4NTS5_9FLAO</name>
<feature type="transmembrane region" description="Helical" evidence="1">
    <location>
        <begin position="51"/>
        <end position="70"/>
    </location>
</feature>
<keyword evidence="1" id="KW-0472">Membrane</keyword>
<dbReference type="EMBL" id="RPFJ01000004">
    <property type="protein sequence ID" value="RPD99155.1"/>
    <property type="molecule type" value="Genomic_DNA"/>
</dbReference>
<comment type="caution">
    <text evidence="2">The sequence shown here is derived from an EMBL/GenBank/DDBJ whole genome shotgun (WGS) entry which is preliminary data.</text>
</comment>
<dbReference type="Proteomes" id="UP000270856">
    <property type="component" value="Unassembled WGS sequence"/>
</dbReference>
<reference evidence="2 3" key="1">
    <citation type="submission" date="2018-11" db="EMBL/GenBank/DDBJ databases">
        <title>Aureibaculum marinum gen. nov., sp. nov., a member of the family Flavobacteriaceae isolated from the Bohai Sea.</title>
        <authorList>
            <person name="Ji X."/>
        </authorList>
    </citation>
    <scope>NUCLEOTIDE SEQUENCE [LARGE SCALE GENOMIC DNA]</scope>
    <source>
        <strain evidence="2 3">BH-SD17</strain>
    </source>
</reference>
<sequence length="113" mass="12662">MNKETKKCPYCAETIKLEAVKCKYCGEILDSQLKKTRELEQKQLQPKIRKWSPGIAALLSFLIPGAGQMYKGNVLAGLLWLVSVFIGYFFLIVPGLILHLICIITATTGDPYK</sequence>
<evidence type="ECO:0000256" key="1">
    <source>
        <dbReference type="SAM" id="Phobius"/>
    </source>
</evidence>
<protein>
    <recommendedName>
        <fullName evidence="4">TM2 domain-containing protein</fullName>
    </recommendedName>
</protein>
<dbReference type="AlphaFoldDB" id="A0A3N4NTS5"/>
<dbReference type="OrthoDB" id="9792998at2"/>